<reference evidence="2" key="1">
    <citation type="journal article" date="2020" name="Stud. Mycol.">
        <title>101 Dothideomycetes genomes: a test case for predicting lifestyles and emergence of pathogens.</title>
        <authorList>
            <person name="Haridas S."/>
            <person name="Albert R."/>
            <person name="Binder M."/>
            <person name="Bloem J."/>
            <person name="Labutti K."/>
            <person name="Salamov A."/>
            <person name="Andreopoulos B."/>
            <person name="Baker S."/>
            <person name="Barry K."/>
            <person name="Bills G."/>
            <person name="Bluhm B."/>
            <person name="Cannon C."/>
            <person name="Castanera R."/>
            <person name="Culley D."/>
            <person name="Daum C."/>
            <person name="Ezra D."/>
            <person name="Gonzalez J."/>
            <person name="Henrissat B."/>
            <person name="Kuo A."/>
            <person name="Liang C."/>
            <person name="Lipzen A."/>
            <person name="Lutzoni F."/>
            <person name="Magnuson J."/>
            <person name="Mondo S."/>
            <person name="Nolan M."/>
            <person name="Ohm R."/>
            <person name="Pangilinan J."/>
            <person name="Park H.-J."/>
            <person name="Ramirez L."/>
            <person name="Alfaro M."/>
            <person name="Sun H."/>
            <person name="Tritt A."/>
            <person name="Yoshinaga Y."/>
            <person name="Zwiers L.-H."/>
            <person name="Turgeon B."/>
            <person name="Goodwin S."/>
            <person name="Spatafora J."/>
            <person name="Crous P."/>
            <person name="Grigoriev I."/>
        </authorList>
    </citation>
    <scope>NUCLEOTIDE SEQUENCE</scope>
    <source>
        <strain evidence="2">CBS 109.77</strain>
    </source>
</reference>
<dbReference type="EMBL" id="MU001793">
    <property type="protein sequence ID" value="KAF2798026.1"/>
    <property type="molecule type" value="Genomic_DNA"/>
</dbReference>
<keyword evidence="1" id="KW-0472">Membrane</keyword>
<proteinExistence type="predicted"/>
<keyword evidence="1" id="KW-0812">Transmembrane</keyword>
<evidence type="ECO:0000313" key="3">
    <source>
        <dbReference type="Proteomes" id="UP000799757"/>
    </source>
</evidence>
<protein>
    <submittedName>
        <fullName evidence="2">Uncharacterized protein</fullName>
    </submittedName>
</protein>
<keyword evidence="3" id="KW-1185">Reference proteome</keyword>
<name>A0A6A6XNA4_9PLEO</name>
<sequence>MPALRTLDPLSRTPDDSTTTKLSTLFARAGMITGSRYRKGKKLAGGRLAAVIISAIIAVIAILLLAYVCVQKKRGGRKRPRMTMLEDGNVMSDGKVKIGDEWVTPESVAAPETAHHK</sequence>
<dbReference type="Proteomes" id="UP000799757">
    <property type="component" value="Unassembled WGS sequence"/>
</dbReference>
<dbReference type="AlphaFoldDB" id="A0A6A6XNA4"/>
<feature type="transmembrane region" description="Helical" evidence="1">
    <location>
        <begin position="48"/>
        <end position="70"/>
    </location>
</feature>
<organism evidence="2 3">
    <name type="scientific">Melanomma pulvis-pyrius CBS 109.77</name>
    <dbReference type="NCBI Taxonomy" id="1314802"/>
    <lineage>
        <taxon>Eukaryota</taxon>
        <taxon>Fungi</taxon>
        <taxon>Dikarya</taxon>
        <taxon>Ascomycota</taxon>
        <taxon>Pezizomycotina</taxon>
        <taxon>Dothideomycetes</taxon>
        <taxon>Pleosporomycetidae</taxon>
        <taxon>Pleosporales</taxon>
        <taxon>Melanommataceae</taxon>
        <taxon>Melanomma</taxon>
    </lineage>
</organism>
<gene>
    <name evidence="2" type="ORF">K505DRAFT_123772</name>
</gene>
<keyword evidence="1" id="KW-1133">Transmembrane helix</keyword>
<accession>A0A6A6XNA4</accession>
<evidence type="ECO:0000313" key="2">
    <source>
        <dbReference type="EMBL" id="KAF2798026.1"/>
    </source>
</evidence>
<evidence type="ECO:0000256" key="1">
    <source>
        <dbReference type="SAM" id="Phobius"/>
    </source>
</evidence>